<keyword evidence="2" id="KW-1185">Reference proteome</keyword>
<reference evidence="1 2" key="1">
    <citation type="submission" date="2019-02" db="EMBL/GenBank/DDBJ databases">
        <title>Deep-cultivation of Planctomycetes and their phenomic and genomic characterization uncovers novel biology.</title>
        <authorList>
            <person name="Wiegand S."/>
            <person name="Jogler M."/>
            <person name="Boedeker C."/>
            <person name="Pinto D."/>
            <person name="Vollmers J."/>
            <person name="Rivas-Marin E."/>
            <person name="Kohn T."/>
            <person name="Peeters S.H."/>
            <person name="Heuer A."/>
            <person name="Rast P."/>
            <person name="Oberbeckmann S."/>
            <person name="Bunk B."/>
            <person name="Jeske O."/>
            <person name="Meyerdierks A."/>
            <person name="Storesund J.E."/>
            <person name="Kallscheuer N."/>
            <person name="Luecker S."/>
            <person name="Lage O.M."/>
            <person name="Pohl T."/>
            <person name="Merkel B.J."/>
            <person name="Hornburger P."/>
            <person name="Mueller R.-W."/>
            <person name="Bruemmer F."/>
            <person name="Labrenz M."/>
            <person name="Spormann A.M."/>
            <person name="Op Den Camp H."/>
            <person name="Overmann J."/>
            <person name="Amann R."/>
            <person name="Jetten M.S.M."/>
            <person name="Mascher T."/>
            <person name="Medema M.H."/>
            <person name="Devos D.P."/>
            <person name="Kaster A.-K."/>
            <person name="Ovreas L."/>
            <person name="Rohde M."/>
            <person name="Galperin M.Y."/>
            <person name="Jogler C."/>
        </authorList>
    </citation>
    <scope>NUCLEOTIDE SEQUENCE [LARGE SCALE GENOMIC DNA]</scope>
    <source>
        <strain evidence="1 2">Poly41</strain>
    </source>
</reference>
<organism evidence="1 2">
    <name type="scientific">Novipirellula artificiosorum</name>
    <dbReference type="NCBI Taxonomy" id="2528016"/>
    <lineage>
        <taxon>Bacteria</taxon>
        <taxon>Pseudomonadati</taxon>
        <taxon>Planctomycetota</taxon>
        <taxon>Planctomycetia</taxon>
        <taxon>Pirellulales</taxon>
        <taxon>Pirellulaceae</taxon>
        <taxon>Novipirellula</taxon>
    </lineage>
</organism>
<accession>A0A5C6DBK4</accession>
<evidence type="ECO:0000313" key="1">
    <source>
        <dbReference type="EMBL" id="TWU33224.1"/>
    </source>
</evidence>
<dbReference type="Proteomes" id="UP000319143">
    <property type="component" value="Unassembled WGS sequence"/>
</dbReference>
<gene>
    <name evidence="1" type="ORF">Poly41_49760</name>
</gene>
<comment type="caution">
    <text evidence="1">The sequence shown here is derived from an EMBL/GenBank/DDBJ whole genome shotgun (WGS) entry which is preliminary data.</text>
</comment>
<proteinExistence type="predicted"/>
<protein>
    <submittedName>
        <fullName evidence="1">Uncharacterized protein</fullName>
    </submittedName>
</protein>
<name>A0A5C6DBK4_9BACT</name>
<dbReference type="EMBL" id="SJPV01000010">
    <property type="protein sequence ID" value="TWU33224.1"/>
    <property type="molecule type" value="Genomic_DNA"/>
</dbReference>
<evidence type="ECO:0000313" key="2">
    <source>
        <dbReference type="Proteomes" id="UP000319143"/>
    </source>
</evidence>
<dbReference type="AlphaFoldDB" id="A0A5C6DBK4"/>
<sequence length="142" mass="15284">MPTYVYDKRVHHLRSELVKPRGPSIGMPAAFTVDTGTGDSIAIPMEWLPDRCFVVVTTPDCKIDVPFSYVVSISTTKAPPSKAKIAAEVVKKVVKGARKGNPIGGAIEGLMVSDEIGDASVYSEIKRGKTESGTAVTFFIKR</sequence>
<dbReference type="RefSeq" id="WP_146529499.1">
    <property type="nucleotide sequence ID" value="NZ_SJPV01000010.1"/>
</dbReference>